<proteinExistence type="predicted"/>
<comment type="caution">
    <text evidence="3">The sequence shown here is derived from an EMBL/GenBank/DDBJ whole genome shotgun (WGS) entry which is preliminary data.</text>
</comment>
<organism evidence="3 4">
    <name type="scientific">Lucilia cuprina</name>
    <name type="common">Green bottle fly</name>
    <name type="synonym">Australian sheep blowfly</name>
    <dbReference type="NCBI Taxonomy" id="7375"/>
    <lineage>
        <taxon>Eukaryota</taxon>
        <taxon>Metazoa</taxon>
        <taxon>Ecdysozoa</taxon>
        <taxon>Arthropoda</taxon>
        <taxon>Hexapoda</taxon>
        <taxon>Insecta</taxon>
        <taxon>Pterygota</taxon>
        <taxon>Neoptera</taxon>
        <taxon>Endopterygota</taxon>
        <taxon>Diptera</taxon>
        <taxon>Brachycera</taxon>
        <taxon>Muscomorpha</taxon>
        <taxon>Oestroidea</taxon>
        <taxon>Calliphoridae</taxon>
        <taxon>Luciliinae</taxon>
        <taxon>Lucilia</taxon>
    </lineage>
</organism>
<dbReference type="AlphaFoldDB" id="A0A0L0CF06"/>
<sequence>MKCCSRSTLGVIIGVLNVLAYVICTIGAIVFLVQLTGTEKRNQEEIDAAAMYNTIFIVIIVLSLIMIIISALLITGIVKRRHRMMLPWLILSGISFVVNCIRFVYYFIASIIVGAHFTAIVIILIAGVLGIGISALILWPIYTLYRDMRRENIEKPGHVTDSNPVQYQISSGYYQN</sequence>
<feature type="transmembrane region" description="Helical" evidence="1">
    <location>
        <begin position="12"/>
        <end position="35"/>
    </location>
</feature>
<protein>
    <recommendedName>
        <fullName evidence="2">DUF7027 domain-containing protein</fullName>
    </recommendedName>
</protein>
<accession>A0A0L0CF06</accession>
<dbReference type="InterPro" id="IPR054291">
    <property type="entry name" value="DUF7027"/>
</dbReference>
<evidence type="ECO:0000313" key="3">
    <source>
        <dbReference type="EMBL" id="KNC30826.1"/>
    </source>
</evidence>
<dbReference type="OrthoDB" id="8118226at2759"/>
<dbReference type="Proteomes" id="UP000037069">
    <property type="component" value="Unassembled WGS sequence"/>
</dbReference>
<feature type="transmembrane region" description="Helical" evidence="1">
    <location>
        <begin position="55"/>
        <end position="74"/>
    </location>
</feature>
<keyword evidence="1" id="KW-0812">Transmembrane</keyword>
<keyword evidence="4" id="KW-1185">Reference proteome</keyword>
<feature type="domain" description="DUF7027" evidence="2">
    <location>
        <begin position="15"/>
        <end position="118"/>
    </location>
</feature>
<dbReference type="PANTHER" id="PTHR36694">
    <property type="entry name" value="PASIFLORA 1, ISOFORM A-RELATED"/>
    <property type="match status" value="1"/>
</dbReference>
<evidence type="ECO:0000313" key="4">
    <source>
        <dbReference type="Proteomes" id="UP000037069"/>
    </source>
</evidence>
<gene>
    <name evidence="3" type="ORF">FF38_01601</name>
</gene>
<name>A0A0L0CF06_LUCCU</name>
<feature type="transmembrane region" description="Helical" evidence="1">
    <location>
        <begin position="86"/>
        <end position="108"/>
    </location>
</feature>
<evidence type="ECO:0000256" key="1">
    <source>
        <dbReference type="SAM" id="Phobius"/>
    </source>
</evidence>
<keyword evidence="1" id="KW-0472">Membrane</keyword>
<dbReference type="OMA" id="AYVICTI"/>
<feature type="transmembrane region" description="Helical" evidence="1">
    <location>
        <begin position="120"/>
        <end position="145"/>
    </location>
</feature>
<dbReference type="EMBL" id="JRES01000487">
    <property type="protein sequence ID" value="KNC30826.1"/>
    <property type="molecule type" value="Genomic_DNA"/>
</dbReference>
<evidence type="ECO:0000259" key="2">
    <source>
        <dbReference type="Pfam" id="PF22954"/>
    </source>
</evidence>
<keyword evidence="1" id="KW-1133">Transmembrane helix</keyword>
<reference evidence="3 4" key="1">
    <citation type="journal article" date="2015" name="Nat. Commun.">
        <title>Lucilia cuprina genome unlocks parasitic fly biology to underpin future interventions.</title>
        <authorList>
            <person name="Anstead C.A."/>
            <person name="Korhonen P.K."/>
            <person name="Young N.D."/>
            <person name="Hall R.S."/>
            <person name="Jex A.R."/>
            <person name="Murali S.C."/>
            <person name="Hughes D.S."/>
            <person name="Lee S.F."/>
            <person name="Perry T."/>
            <person name="Stroehlein A.J."/>
            <person name="Ansell B.R."/>
            <person name="Breugelmans B."/>
            <person name="Hofmann A."/>
            <person name="Qu J."/>
            <person name="Dugan S."/>
            <person name="Lee S.L."/>
            <person name="Chao H."/>
            <person name="Dinh H."/>
            <person name="Han Y."/>
            <person name="Doddapaneni H.V."/>
            <person name="Worley K.C."/>
            <person name="Muzny D.M."/>
            <person name="Ioannidis P."/>
            <person name="Waterhouse R.M."/>
            <person name="Zdobnov E.M."/>
            <person name="James P.J."/>
            <person name="Bagnall N.H."/>
            <person name="Kotze A.C."/>
            <person name="Gibbs R.A."/>
            <person name="Richards S."/>
            <person name="Batterham P."/>
            <person name="Gasser R.B."/>
        </authorList>
    </citation>
    <scope>NUCLEOTIDE SEQUENCE [LARGE SCALE GENOMIC DNA]</scope>
    <source>
        <strain evidence="3 4">LS</strain>
        <tissue evidence="3">Full body</tissue>
    </source>
</reference>
<dbReference type="Pfam" id="PF22954">
    <property type="entry name" value="DUF7027"/>
    <property type="match status" value="1"/>
</dbReference>
<dbReference type="PANTHER" id="PTHR36694:SF11">
    <property type="entry name" value="LP21121P-RELATED"/>
    <property type="match status" value="1"/>
</dbReference>